<evidence type="ECO:0000259" key="14">
    <source>
        <dbReference type="PROSITE" id="PS50262"/>
    </source>
</evidence>
<dbReference type="PANTHER" id="PTHR24232">
    <property type="entry name" value="G-PROTEIN COUPLED RECEPTOR"/>
    <property type="match status" value="1"/>
</dbReference>
<evidence type="ECO:0000256" key="11">
    <source>
        <dbReference type="PIRSR" id="PIRSR603912-52"/>
    </source>
</evidence>
<feature type="transmembrane region" description="Helical" evidence="13">
    <location>
        <begin position="406"/>
        <end position="426"/>
    </location>
</feature>
<evidence type="ECO:0000256" key="10">
    <source>
        <dbReference type="ARBA" id="ARBA00023224"/>
    </source>
</evidence>
<evidence type="ECO:0000256" key="9">
    <source>
        <dbReference type="ARBA" id="ARBA00023180"/>
    </source>
</evidence>
<dbReference type="Proteomes" id="UP000694402">
    <property type="component" value="Unassembled WGS sequence"/>
</dbReference>
<feature type="transmembrane region" description="Helical" evidence="13">
    <location>
        <begin position="288"/>
        <end position="308"/>
    </location>
</feature>
<keyword evidence="4 13" id="KW-1133">Transmembrane helix</keyword>
<feature type="transmembrane region" description="Helical" evidence="13">
    <location>
        <begin position="202"/>
        <end position="221"/>
    </location>
</feature>
<feature type="transmembrane region" description="Helical" evidence="13">
    <location>
        <begin position="102"/>
        <end position="120"/>
    </location>
</feature>
<dbReference type="InterPro" id="IPR000276">
    <property type="entry name" value="GPCR_Rhodpsn"/>
</dbReference>
<dbReference type="GO" id="GO:0015057">
    <property type="term" value="F:thrombin-activated receptor activity"/>
    <property type="evidence" value="ECO:0007669"/>
    <property type="project" value="InterPro"/>
</dbReference>
<evidence type="ECO:0000313" key="15">
    <source>
        <dbReference type="Ensembl" id="ENSOTSP00005075275.2"/>
    </source>
</evidence>
<evidence type="ECO:0000256" key="12">
    <source>
        <dbReference type="SAM" id="MobiDB-lite"/>
    </source>
</evidence>
<dbReference type="GeneTree" id="ENSGT01050000244840"/>
<dbReference type="GO" id="GO:0035025">
    <property type="term" value="P:positive regulation of Rho protein signal transduction"/>
    <property type="evidence" value="ECO:0007669"/>
    <property type="project" value="TreeGrafter"/>
</dbReference>
<keyword evidence="9" id="KW-0325">Glycoprotein</keyword>
<protein>
    <recommendedName>
        <fullName evidence="14">G-protein coupled receptors family 1 profile domain-containing protein</fullName>
    </recommendedName>
</protein>
<keyword evidence="10" id="KW-0807">Transducer</keyword>
<organism evidence="15 16">
    <name type="scientific">Oncorhynchus tshawytscha</name>
    <name type="common">Chinook salmon</name>
    <name type="synonym">Salmo tshawytscha</name>
    <dbReference type="NCBI Taxonomy" id="74940"/>
    <lineage>
        <taxon>Eukaryota</taxon>
        <taxon>Metazoa</taxon>
        <taxon>Chordata</taxon>
        <taxon>Craniata</taxon>
        <taxon>Vertebrata</taxon>
        <taxon>Euteleostomi</taxon>
        <taxon>Actinopterygii</taxon>
        <taxon>Neopterygii</taxon>
        <taxon>Teleostei</taxon>
        <taxon>Protacanthopterygii</taxon>
        <taxon>Salmoniformes</taxon>
        <taxon>Salmonidae</taxon>
        <taxon>Salmoninae</taxon>
        <taxon>Oncorhynchus</taxon>
    </lineage>
</organism>
<dbReference type="InterPro" id="IPR003912">
    <property type="entry name" value="Protea_act_rcpt"/>
</dbReference>
<accession>A0A8C8I6F9</accession>
<dbReference type="AlphaFoldDB" id="A0A8C8I6F9"/>
<feature type="transmembrane region" description="Helical" evidence="13">
    <location>
        <begin position="348"/>
        <end position="370"/>
    </location>
</feature>
<evidence type="ECO:0000256" key="7">
    <source>
        <dbReference type="ARBA" id="ARBA00023157"/>
    </source>
</evidence>
<evidence type="ECO:0000256" key="3">
    <source>
        <dbReference type="ARBA" id="ARBA00022692"/>
    </source>
</evidence>
<dbReference type="Pfam" id="PF00001">
    <property type="entry name" value="7tm_1"/>
    <property type="match status" value="1"/>
</dbReference>
<keyword evidence="5" id="KW-0297">G-protein coupled receptor</keyword>
<feature type="domain" description="G-protein coupled receptors family 1 profile" evidence="14">
    <location>
        <begin position="113"/>
        <end position="302"/>
    </location>
</feature>
<evidence type="ECO:0000256" key="5">
    <source>
        <dbReference type="ARBA" id="ARBA00023040"/>
    </source>
</evidence>
<reference evidence="15" key="2">
    <citation type="submission" date="2025-09" db="UniProtKB">
        <authorList>
            <consortium name="Ensembl"/>
        </authorList>
    </citation>
    <scope>IDENTIFICATION</scope>
</reference>
<evidence type="ECO:0000256" key="4">
    <source>
        <dbReference type="ARBA" id="ARBA00022989"/>
    </source>
</evidence>
<keyword evidence="7 11" id="KW-1015">Disulfide bond</keyword>
<dbReference type="GO" id="GO:0007200">
    <property type="term" value="P:phospholipase C-activating G protein-coupled receptor signaling pathway"/>
    <property type="evidence" value="ECO:0007669"/>
    <property type="project" value="TreeGrafter"/>
</dbReference>
<keyword evidence="3 13" id="KW-0812">Transmembrane</keyword>
<dbReference type="PRINTS" id="PR00237">
    <property type="entry name" value="GPCRRHODOPSN"/>
</dbReference>
<dbReference type="InterPro" id="IPR017452">
    <property type="entry name" value="GPCR_Rhodpsn_7TM"/>
</dbReference>
<dbReference type="GO" id="GO:0005886">
    <property type="term" value="C:plasma membrane"/>
    <property type="evidence" value="ECO:0007669"/>
    <property type="project" value="UniProtKB-SubCell"/>
</dbReference>
<keyword evidence="8" id="KW-0675">Receptor</keyword>
<dbReference type="SUPFAM" id="SSF81321">
    <property type="entry name" value="Family A G protein-coupled receptor-like"/>
    <property type="match status" value="1"/>
</dbReference>
<name>A0A8C8I6F9_ONCTS</name>
<feature type="transmembrane region" description="Helical" evidence="13">
    <location>
        <begin position="162"/>
        <end position="181"/>
    </location>
</feature>
<dbReference type="Ensembl" id="ENSOTST00005081505.2">
    <property type="protein sequence ID" value="ENSOTSP00005075275.2"/>
    <property type="gene ID" value="ENSOTSG00005035390.2"/>
</dbReference>
<feature type="disulfide bond" evidence="11">
    <location>
        <begin position="168"/>
        <end position="235"/>
    </location>
</feature>
<evidence type="ECO:0000313" key="16">
    <source>
        <dbReference type="Proteomes" id="UP000694402"/>
    </source>
</evidence>
<keyword evidence="6 13" id="KW-0472">Membrane</keyword>
<keyword evidence="16" id="KW-1185">Reference proteome</keyword>
<feature type="transmembrane region" description="Helical" evidence="13">
    <location>
        <begin position="250"/>
        <end position="276"/>
    </location>
</feature>
<feature type="transmembrane region" description="Helical" evidence="13">
    <location>
        <begin position="132"/>
        <end position="150"/>
    </location>
</feature>
<feature type="region of interest" description="Disordered" evidence="12">
    <location>
        <begin position="1"/>
        <end position="31"/>
    </location>
</feature>
<evidence type="ECO:0000256" key="13">
    <source>
        <dbReference type="SAM" id="Phobius"/>
    </source>
</evidence>
<evidence type="ECO:0000256" key="2">
    <source>
        <dbReference type="ARBA" id="ARBA00022475"/>
    </source>
</evidence>
<keyword evidence="2" id="KW-1003">Cell membrane</keyword>
<dbReference type="PRINTS" id="PR01428">
    <property type="entry name" value="PROTEASEAR"/>
</dbReference>
<dbReference type="GO" id="GO:0007596">
    <property type="term" value="P:blood coagulation"/>
    <property type="evidence" value="ECO:0007669"/>
    <property type="project" value="InterPro"/>
</dbReference>
<sequence>MASSTGAPSLVGPKGSLTDSTPKKSKRNITEVVNPRTFRGEIIQLKSVSLPNATQQTQTQQAPHSSPLLSPSALTPPALRLLSNGTAAYLAGPLSTRVIPCVYVLAIVVGIPANVAILSAGATKVRTVSSTILYCSLAISDLFLLLSLIVKADYHLHGNHWMFGETACSVVTACFYGNLYCSAHTLACLSIKRYLAVGVHRLGQFGCVGMFGAAVIPKLLVRQSYRLPQLGLTTCHDVLPRDYSSHAPLLYYNMGLTILGLLVPLVVMAVCYTRIVRELNRSHHDWTLYVKASSLVFVIFVACFGPAATLRFLHYVRLLEGGEESFYGYFKVAVTVMDLSVNGTTSGLGSSSICDICLDLYVTLCCFFLFELETRWQKQDLSDNEQIVMSTTVSITVHCIPSRLELYCVCVCACVWTCIGVLLFTYKTSFVDQCLALSVHVI</sequence>
<proteinExistence type="predicted"/>
<gene>
    <name evidence="15" type="primary">F2RL2</name>
</gene>
<dbReference type="PROSITE" id="PS50262">
    <property type="entry name" value="G_PROTEIN_RECEP_F1_2"/>
    <property type="match status" value="1"/>
</dbReference>
<dbReference type="Gene3D" id="1.20.1070.10">
    <property type="entry name" value="Rhodopsin 7-helix transmembrane proteins"/>
    <property type="match status" value="1"/>
</dbReference>
<evidence type="ECO:0000256" key="8">
    <source>
        <dbReference type="ARBA" id="ARBA00023170"/>
    </source>
</evidence>
<reference evidence="15" key="1">
    <citation type="submission" date="2025-08" db="UniProtKB">
        <authorList>
            <consortium name="Ensembl"/>
        </authorList>
    </citation>
    <scope>IDENTIFICATION</scope>
</reference>
<evidence type="ECO:0000256" key="1">
    <source>
        <dbReference type="ARBA" id="ARBA00004651"/>
    </source>
</evidence>
<evidence type="ECO:0000256" key="6">
    <source>
        <dbReference type="ARBA" id="ARBA00023136"/>
    </source>
</evidence>
<dbReference type="PANTHER" id="PTHR24232:SF0">
    <property type="entry name" value="PROTEINASE-ACTIVATED RECEPTOR 3"/>
    <property type="match status" value="1"/>
</dbReference>
<comment type="subcellular location">
    <subcellularLocation>
        <location evidence="1">Cell membrane</location>
        <topology evidence="1">Multi-pass membrane protein</topology>
    </subcellularLocation>
</comment>